<name>A0A1F6PD63_9BACT</name>
<proteinExistence type="predicted"/>
<evidence type="ECO:0000313" key="2">
    <source>
        <dbReference type="Proteomes" id="UP000178254"/>
    </source>
</evidence>
<organism evidence="1 2">
    <name type="scientific">Candidatus Magasanikbacteria bacterium RIFOXYD2_FULL_41_14</name>
    <dbReference type="NCBI Taxonomy" id="1798709"/>
    <lineage>
        <taxon>Bacteria</taxon>
        <taxon>Candidatus Magasanikiibacteriota</taxon>
    </lineage>
</organism>
<reference evidence="1 2" key="1">
    <citation type="journal article" date="2016" name="Nat. Commun.">
        <title>Thousands of microbial genomes shed light on interconnected biogeochemical processes in an aquifer system.</title>
        <authorList>
            <person name="Anantharaman K."/>
            <person name="Brown C.T."/>
            <person name="Hug L.A."/>
            <person name="Sharon I."/>
            <person name="Castelle C.J."/>
            <person name="Probst A.J."/>
            <person name="Thomas B.C."/>
            <person name="Singh A."/>
            <person name="Wilkins M.J."/>
            <person name="Karaoz U."/>
            <person name="Brodie E.L."/>
            <person name="Williams K.H."/>
            <person name="Hubbard S.S."/>
            <person name="Banfield J.F."/>
        </authorList>
    </citation>
    <scope>NUCLEOTIDE SEQUENCE [LARGE SCALE GENOMIC DNA]</scope>
</reference>
<protein>
    <submittedName>
        <fullName evidence="1">Uncharacterized protein</fullName>
    </submittedName>
</protein>
<dbReference type="EMBL" id="MFRE01000015">
    <property type="protein sequence ID" value="OGH93913.1"/>
    <property type="molecule type" value="Genomic_DNA"/>
</dbReference>
<sequence length="125" mass="14715">MLSLFLIIFMANLQEIFNRIQSIKQKQKEIKSAYREALSGQSEYKEVVDKLNTLRARKKQIETLTRQEFSGEFTKLDDLKIDLASDMELLTDAALTKMMKGETVEVEDQYHNTYQPEWNVKFKKT</sequence>
<comment type="caution">
    <text evidence="1">The sequence shown here is derived from an EMBL/GenBank/DDBJ whole genome shotgun (WGS) entry which is preliminary data.</text>
</comment>
<dbReference type="Proteomes" id="UP000178254">
    <property type="component" value="Unassembled WGS sequence"/>
</dbReference>
<dbReference type="AlphaFoldDB" id="A0A1F6PD63"/>
<evidence type="ECO:0000313" key="1">
    <source>
        <dbReference type="EMBL" id="OGH93913.1"/>
    </source>
</evidence>
<gene>
    <name evidence="1" type="ORF">A2538_03535</name>
</gene>
<accession>A0A1F6PD63</accession>